<evidence type="ECO:0000313" key="2">
    <source>
        <dbReference type="EMBL" id="KAK3916879.1"/>
    </source>
</evidence>
<reference evidence="2" key="2">
    <citation type="journal article" date="2023" name="BMC Genomics">
        <title>Pest status, molecular evolution, and epigenetic factors derived from the genome assembly of Frankliniella fusca, a thysanopteran phytovirus vector.</title>
        <authorList>
            <person name="Catto M.A."/>
            <person name="Labadie P.E."/>
            <person name="Jacobson A.L."/>
            <person name="Kennedy G.G."/>
            <person name="Srinivasan R."/>
            <person name="Hunt B.G."/>
        </authorList>
    </citation>
    <scope>NUCLEOTIDE SEQUENCE</scope>
    <source>
        <strain evidence="2">PL_HMW_Pooled</strain>
    </source>
</reference>
<dbReference type="PANTHER" id="PTHR46579">
    <property type="entry name" value="F5/8 TYPE C DOMAIN-CONTAINING PROTEIN-RELATED"/>
    <property type="match status" value="1"/>
</dbReference>
<dbReference type="EMBL" id="JAHWGI010000635">
    <property type="protein sequence ID" value="KAK3916879.1"/>
    <property type="molecule type" value="Genomic_DNA"/>
</dbReference>
<evidence type="ECO:0000256" key="1">
    <source>
        <dbReference type="SAM" id="MobiDB-lite"/>
    </source>
</evidence>
<dbReference type="AlphaFoldDB" id="A0AAE1LFL0"/>
<feature type="compositionally biased region" description="Basic residues" evidence="1">
    <location>
        <begin position="55"/>
        <end position="70"/>
    </location>
</feature>
<dbReference type="Proteomes" id="UP001219518">
    <property type="component" value="Unassembled WGS sequence"/>
</dbReference>
<keyword evidence="2" id="KW-0418">Kinase</keyword>
<gene>
    <name evidence="2" type="ORF">KUF71_006437</name>
</gene>
<feature type="compositionally biased region" description="Low complexity" evidence="1">
    <location>
        <begin position="31"/>
        <end position="51"/>
    </location>
</feature>
<dbReference type="Pfam" id="PF02992">
    <property type="entry name" value="Transposase_21"/>
    <property type="match status" value="1"/>
</dbReference>
<keyword evidence="3" id="KW-1185">Reference proteome</keyword>
<comment type="caution">
    <text evidence="2">The sequence shown here is derived from an EMBL/GenBank/DDBJ whole genome shotgun (WGS) entry which is preliminary data.</text>
</comment>
<feature type="compositionally biased region" description="Low complexity" evidence="1">
    <location>
        <begin position="8"/>
        <end position="23"/>
    </location>
</feature>
<sequence>MHDGSPVSSTASSPHPCSPSSSPQALSPVTSPLQCSSPSPSPSPQHSSTPNSPVPRKKRRKLYSRTTLRRKLQEAEQDESDVECDHFQDFQQKATLSSVYKDNNNSSDIECRDFLETDIGHYSSNSSDKSSECSTASIKSSCHESSDDTDTVSNSSQLDSSIDTSMQEALSSDTEDELYAGSNILVDEAIFRTLRVYVKERWTKTSLDSNVKLIRSLLPEGNLFPKTGKHMLSKLNELSSFQVETEHYYCLSCRESKQAEKGECLSCKVEAQSGIFYQFCLESQLKFMFEHRNLASAIDEQRNRTASVPEGHITDIQDGVEYKKIRDVLSGRYDIVLVMNSDGVNLSSSSKQELWGILSIISDIHPRKRYSFMLVSGVFVDKVKPNMNVFLKPFVDSLNSIWSKGGVTWTHPHYARVYTSKVACPVFCVDAPAKAMILNMKTFSHRFGCNICEQKAVRVSVDPETCSREVESSKKKKTKTTTKKKTTLRRFVFQDEEAKLRTHLRMTLQGELAELRKKPRKGVLGKTVLEELPLVDLGVCLSAEYMHTVLLDATRYILDIIFNVRGPWYIGKHIPEIDDFMKSIRVPYFVKRLPRGIKDLKFLKASELRALLIYFSLPAFHKFLPAKYLQHLMLLVAAIYLLLKEDISSNDLDLAEAMLRCFVRDIGKLYHNKFYTYNIHNLLHLPLLVRRWGPLWSTSAFDFENYNGFITSHVHGTKHLGKELLNNIKIIQSLTVLENSLQGMPRATSSKIRFGSVVDIQLSPVERNFLSSRNITEFVIYDRVKTEFDIFTSREYDRARKRANSFVEFDVRKYGEILHFVETLGEVFCLIAVFKIRHNNIFFLEDSLYQLRHLLPVTYSNDLTVIPVSSIITKVIKAGNYLCLRPNHYEVNL</sequence>
<organism evidence="2 3">
    <name type="scientific">Frankliniella fusca</name>
    <dbReference type="NCBI Taxonomy" id="407009"/>
    <lineage>
        <taxon>Eukaryota</taxon>
        <taxon>Metazoa</taxon>
        <taxon>Ecdysozoa</taxon>
        <taxon>Arthropoda</taxon>
        <taxon>Hexapoda</taxon>
        <taxon>Insecta</taxon>
        <taxon>Pterygota</taxon>
        <taxon>Neoptera</taxon>
        <taxon>Paraneoptera</taxon>
        <taxon>Thysanoptera</taxon>
        <taxon>Terebrantia</taxon>
        <taxon>Thripoidea</taxon>
        <taxon>Thripidae</taxon>
        <taxon>Frankliniella</taxon>
    </lineage>
</organism>
<accession>A0AAE1LFL0</accession>
<dbReference type="PANTHER" id="PTHR46579:SF1">
    <property type="entry name" value="F5_8 TYPE C DOMAIN-CONTAINING PROTEIN"/>
    <property type="match status" value="1"/>
</dbReference>
<evidence type="ECO:0000313" key="3">
    <source>
        <dbReference type="Proteomes" id="UP001219518"/>
    </source>
</evidence>
<feature type="region of interest" description="Disordered" evidence="1">
    <location>
        <begin position="139"/>
        <end position="169"/>
    </location>
</feature>
<feature type="compositionally biased region" description="Polar residues" evidence="1">
    <location>
        <begin position="157"/>
        <end position="169"/>
    </location>
</feature>
<protein>
    <submittedName>
        <fullName evidence="2">Serine/threonine-protein kinase TEL1</fullName>
    </submittedName>
</protein>
<dbReference type="GO" id="GO:0016301">
    <property type="term" value="F:kinase activity"/>
    <property type="evidence" value="ECO:0007669"/>
    <property type="project" value="UniProtKB-KW"/>
</dbReference>
<dbReference type="InterPro" id="IPR004242">
    <property type="entry name" value="Transposase_21"/>
</dbReference>
<name>A0AAE1LFL0_9NEOP</name>
<reference evidence="2" key="1">
    <citation type="submission" date="2021-07" db="EMBL/GenBank/DDBJ databases">
        <authorList>
            <person name="Catto M.A."/>
            <person name="Jacobson A."/>
            <person name="Kennedy G."/>
            <person name="Labadie P."/>
            <person name="Hunt B.G."/>
            <person name="Srinivasan R."/>
        </authorList>
    </citation>
    <scope>NUCLEOTIDE SEQUENCE</scope>
    <source>
        <strain evidence="2">PL_HMW_Pooled</strain>
        <tissue evidence="2">Head</tissue>
    </source>
</reference>
<keyword evidence="2" id="KW-0808">Transferase</keyword>
<proteinExistence type="predicted"/>
<feature type="region of interest" description="Disordered" evidence="1">
    <location>
        <begin position="1"/>
        <end position="83"/>
    </location>
</feature>